<organism evidence="5 6">
    <name type="scientific">Homarus americanus</name>
    <name type="common">American lobster</name>
    <dbReference type="NCBI Taxonomy" id="6706"/>
    <lineage>
        <taxon>Eukaryota</taxon>
        <taxon>Metazoa</taxon>
        <taxon>Ecdysozoa</taxon>
        <taxon>Arthropoda</taxon>
        <taxon>Crustacea</taxon>
        <taxon>Multicrustacea</taxon>
        <taxon>Malacostraca</taxon>
        <taxon>Eumalacostraca</taxon>
        <taxon>Eucarida</taxon>
        <taxon>Decapoda</taxon>
        <taxon>Pleocyemata</taxon>
        <taxon>Astacidea</taxon>
        <taxon>Nephropoidea</taxon>
        <taxon>Nephropidae</taxon>
        <taxon>Homarus</taxon>
    </lineage>
</organism>
<dbReference type="GO" id="GO:0000981">
    <property type="term" value="F:DNA-binding transcription factor activity, RNA polymerase II-specific"/>
    <property type="evidence" value="ECO:0007669"/>
    <property type="project" value="TreeGrafter"/>
</dbReference>
<dbReference type="PANTHER" id="PTHR12619">
    <property type="entry name" value="RFX TRANSCRIPTION FACTOR FAMILY"/>
    <property type="match status" value="1"/>
</dbReference>
<feature type="non-terminal residue" evidence="5">
    <location>
        <position position="1"/>
    </location>
</feature>
<feature type="domain" description="RFX-type winged-helix" evidence="4">
    <location>
        <begin position="612"/>
        <end position="687"/>
    </location>
</feature>
<feature type="domain" description="RFX-type winged-helix" evidence="4">
    <location>
        <begin position="719"/>
        <end position="794"/>
    </location>
</feature>
<comment type="caution">
    <text evidence="5">The sequence shown here is derived from an EMBL/GenBank/DDBJ whole genome shotgun (WGS) entry which is preliminary data.</text>
</comment>
<feature type="region of interest" description="Disordered" evidence="2">
    <location>
        <begin position="282"/>
        <end position="324"/>
    </location>
</feature>
<feature type="region of interest" description="Disordered" evidence="2">
    <location>
        <begin position="372"/>
        <end position="406"/>
    </location>
</feature>
<feature type="region of interest" description="Disordered" evidence="2">
    <location>
        <begin position="825"/>
        <end position="845"/>
    </location>
</feature>
<protein>
    <submittedName>
        <fullName evidence="5">Transcription factor RFX4-like 2</fullName>
    </submittedName>
</protein>
<dbReference type="EMBL" id="JAHLQT010038254">
    <property type="protein sequence ID" value="KAG7157032.1"/>
    <property type="molecule type" value="Genomic_DNA"/>
</dbReference>
<name>A0A8J5JF66_HOMAM</name>
<gene>
    <name evidence="5" type="primary">Rfx4-L2</name>
    <name evidence="5" type="ORF">Hamer_G020318</name>
</gene>
<dbReference type="SUPFAM" id="SSF46785">
    <property type="entry name" value="Winged helix' DNA-binding domain"/>
    <property type="match status" value="4"/>
</dbReference>
<dbReference type="AlphaFoldDB" id="A0A8J5JF66"/>
<feature type="domain" description="RFX-type winged-helix" evidence="4">
    <location>
        <begin position="70"/>
        <end position="145"/>
    </location>
</feature>
<dbReference type="PROSITE" id="PS51526">
    <property type="entry name" value="RFX_DBD"/>
    <property type="match status" value="3"/>
</dbReference>
<sequence>CGDARCGGHLREICRCSWELRNGVTHSVNWLLLLLLPRSWWAESRWSPPHDITLKVPGSTGTMALHCSQAKLWVKTHYERHEDGVVAKSVMYKHYEDYCRDQGRNIMETSIFGRVVKSVFPDVTIRRLGGRDNLKYYYCGIQAKESSPHVIDNATTTRPKRRLRKREVVTDKTDVHRCLLWLHNNYCVGPDSSVIKSEVYDRYVLDCIASAADPLPMQYFGMVVSHAFPHITKRKLGPRANQQKFYFGIQERPAPLPLDTVPPELMREVDFMFNNGRLCYREEVDPDDDDEDDDDRSCRSPVSDTSEGSLRDAHTPYSGEPPGAHANPYFHTYIKEEPVNYSLQHLKLKDEPLDIECTIKVEPLDLHIPRDVHDMDTSYMPSPERSPSVATSISDSPSPSVKDQKTRKLYKPRFHIISGYNDDVSWNSDPDPKMEKDGVQYCNNSVHSQWETFLRDWLSRTFEECERMCVNRDQVYAYYEKVCEMTGTIVLPLTYFDETVLKVFRGVVTMIHPSEKTFYEGIRVQIHSDFYSRIEELIDGEPCIHHLIDGEASMQQHSMELSPPPGAAPRISPQMLDEDEAADERYADNYRDPPDEELHSTPEVLRDGKYYLRMWLTDNFESLPDSCVLKADAYRHYEIYAKTIKQTPFEMNVFGKIVRQVFPKVTIRRLGGRVKPQYHYCGIAVKTSSPLFQYMSGRDPAQRSRKKEIATDNKSAEIVIDWLRSHYEPGTERIIMKSAVFSNYCAYCKSINENPVTLNYFGKLVKHCFPNVEVRKCGGRSEPTWYYFGLVPRGEMGAVFSSSHHHHHHHDLQDDIQVPQTTLSEPRQLSPMGHDLGHSIPSHTTSPIPISLNKGEMGAHLAAPPNGSYSSSMMLQSVLLNQHVNLAQSPLLNRRSPFHGSPGEGLLEASYQRPPHDLCGASPTRTYPDHLASHSPAAEGSSLQELRRQLLARSPYEPVDVPSDNMFSRSPGDTSAQYCRSPRELLDGEATLPAHSPADTSIMFSHSPLEANYPGAVRPRSSLAGGSGGGQVVPRLQPQQLVFDSQAHKRHRGQPQMHLDHYDMMNDIQLEIISRAIVLISITCASNQMCLPQPNGPSQNALARRSATPPVSSVNIESIQANDEFAGTLMKISSILKQHQPPPILATDSQLEGILSVGIYCWYERPASAETSLAAVVRESSVTHSGQSISSDSLSNIWVLC</sequence>
<dbReference type="Pfam" id="PF02257">
    <property type="entry name" value="RFX_DNA_binding"/>
    <property type="match status" value="5"/>
</dbReference>
<evidence type="ECO:0000256" key="2">
    <source>
        <dbReference type="SAM" id="MobiDB-lite"/>
    </source>
</evidence>
<dbReference type="InterPro" id="IPR036388">
    <property type="entry name" value="WH-like_DNA-bd_sf"/>
</dbReference>
<dbReference type="Gene3D" id="1.10.10.10">
    <property type="entry name" value="Winged helix-like DNA-binding domain superfamily/Winged helix DNA-binding domain"/>
    <property type="match status" value="5"/>
</dbReference>
<feature type="compositionally biased region" description="Acidic residues" evidence="2">
    <location>
        <begin position="284"/>
        <end position="295"/>
    </location>
</feature>
<dbReference type="Proteomes" id="UP000747542">
    <property type="component" value="Unassembled WGS sequence"/>
</dbReference>
<keyword evidence="3" id="KW-0732">Signal</keyword>
<feature type="region of interest" description="Disordered" evidence="2">
    <location>
        <begin position="895"/>
        <end position="943"/>
    </location>
</feature>
<feature type="compositionally biased region" description="Polar residues" evidence="2">
    <location>
        <begin position="388"/>
        <end position="401"/>
    </location>
</feature>
<evidence type="ECO:0000256" key="3">
    <source>
        <dbReference type="SAM" id="SignalP"/>
    </source>
</evidence>
<evidence type="ECO:0000259" key="4">
    <source>
        <dbReference type="PROSITE" id="PS51526"/>
    </source>
</evidence>
<feature type="chain" id="PRO_5035153864" evidence="3">
    <location>
        <begin position="43"/>
        <end position="1201"/>
    </location>
</feature>
<dbReference type="GO" id="GO:0000978">
    <property type="term" value="F:RNA polymerase II cis-regulatory region sequence-specific DNA binding"/>
    <property type="evidence" value="ECO:0007669"/>
    <property type="project" value="TreeGrafter"/>
</dbReference>
<keyword evidence="6" id="KW-1185">Reference proteome</keyword>
<evidence type="ECO:0000313" key="5">
    <source>
        <dbReference type="EMBL" id="KAG7157032.1"/>
    </source>
</evidence>
<dbReference type="InterPro" id="IPR039779">
    <property type="entry name" value="RFX-like"/>
</dbReference>
<feature type="signal peptide" evidence="3">
    <location>
        <begin position="1"/>
        <end position="42"/>
    </location>
</feature>
<feature type="non-terminal residue" evidence="5">
    <location>
        <position position="1201"/>
    </location>
</feature>
<evidence type="ECO:0000313" key="6">
    <source>
        <dbReference type="Proteomes" id="UP000747542"/>
    </source>
</evidence>
<proteinExistence type="predicted"/>
<evidence type="ECO:0000256" key="1">
    <source>
        <dbReference type="ARBA" id="ARBA00023125"/>
    </source>
</evidence>
<feature type="compositionally biased region" description="Polar residues" evidence="2">
    <location>
        <begin position="965"/>
        <end position="978"/>
    </location>
</feature>
<reference evidence="5" key="1">
    <citation type="journal article" date="2021" name="Sci. Adv.">
        <title>The American lobster genome reveals insights on longevity, neural, and immune adaptations.</title>
        <authorList>
            <person name="Polinski J.M."/>
            <person name="Zimin A.V."/>
            <person name="Clark K.F."/>
            <person name="Kohn A.B."/>
            <person name="Sadowski N."/>
            <person name="Timp W."/>
            <person name="Ptitsyn A."/>
            <person name="Khanna P."/>
            <person name="Romanova D.Y."/>
            <person name="Williams P."/>
            <person name="Greenwood S.J."/>
            <person name="Moroz L.L."/>
            <person name="Walt D.R."/>
            <person name="Bodnar A.G."/>
        </authorList>
    </citation>
    <scope>NUCLEOTIDE SEQUENCE</scope>
    <source>
        <strain evidence="5">GMGI-L3</strain>
    </source>
</reference>
<dbReference type="PANTHER" id="PTHR12619:SF5">
    <property type="entry name" value="TRANSCRIPTION FACTOR RFX4"/>
    <property type="match status" value="1"/>
</dbReference>
<dbReference type="InterPro" id="IPR003150">
    <property type="entry name" value="DNA-bd_RFX"/>
</dbReference>
<dbReference type="InterPro" id="IPR036390">
    <property type="entry name" value="WH_DNA-bd_sf"/>
</dbReference>
<accession>A0A8J5JF66</accession>
<feature type="region of interest" description="Disordered" evidence="2">
    <location>
        <begin position="957"/>
        <end position="978"/>
    </location>
</feature>
<keyword evidence="1" id="KW-0238">DNA-binding</keyword>